<reference evidence="6" key="1">
    <citation type="journal article" date="2021" name="Open Biol.">
        <title>Shared evolutionary footprints suggest mitochondrial oxidative damage underlies multiple complex I losses in fungi.</title>
        <authorList>
            <person name="Schikora-Tamarit M.A."/>
            <person name="Marcet-Houben M."/>
            <person name="Nosek J."/>
            <person name="Gabaldon T."/>
        </authorList>
    </citation>
    <scope>NUCLEOTIDE SEQUENCE</scope>
    <source>
        <strain evidence="6">NCAIM Y.01608</strain>
    </source>
</reference>
<protein>
    <submittedName>
        <fullName evidence="6">Uncharacterized protein</fullName>
    </submittedName>
</protein>
<evidence type="ECO:0000256" key="2">
    <source>
        <dbReference type="ARBA" id="ARBA00022884"/>
    </source>
</evidence>
<evidence type="ECO:0000313" key="7">
    <source>
        <dbReference type="Proteomes" id="UP000788993"/>
    </source>
</evidence>
<keyword evidence="7" id="KW-1185">Reference proteome</keyword>
<dbReference type="InterPro" id="IPR012677">
    <property type="entry name" value="Nucleotide-bd_a/b_plait_sf"/>
</dbReference>
<dbReference type="SMART" id="SM00360">
    <property type="entry name" value="RRM"/>
    <property type="match status" value="1"/>
</dbReference>
<dbReference type="Pfam" id="PF00076">
    <property type="entry name" value="RRM_1"/>
    <property type="match status" value="1"/>
</dbReference>
<gene>
    <name evidence="6" type="ORF">OGATHE_006244</name>
</gene>
<keyword evidence="4" id="KW-0687">Ribonucleoprotein</keyword>
<feature type="region of interest" description="Disordered" evidence="5">
    <location>
        <begin position="192"/>
        <end position="256"/>
    </location>
</feature>
<dbReference type="AlphaFoldDB" id="A0A1B7SK31"/>
<evidence type="ECO:0000256" key="1">
    <source>
        <dbReference type="ARBA" id="ARBA00004123"/>
    </source>
</evidence>
<dbReference type="FunFam" id="3.30.70.330:FF:000132">
    <property type="entry name" value="Small nuclear ribonucleoprotein U11/U12 subunit 35"/>
    <property type="match status" value="1"/>
</dbReference>
<organism evidence="6 7">
    <name type="scientific">Ogataea polymorpha</name>
    <dbReference type="NCBI Taxonomy" id="460523"/>
    <lineage>
        <taxon>Eukaryota</taxon>
        <taxon>Fungi</taxon>
        <taxon>Dikarya</taxon>
        <taxon>Ascomycota</taxon>
        <taxon>Saccharomycotina</taxon>
        <taxon>Pichiomycetes</taxon>
        <taxon>Pichiales</taxon>
        <taxon>Pichiaceae</taxon>
        <taxon>Ogataea</taxon>
    </lineage>
</organism>
<dbReference type="InterPro" id="IPR000504">
    <property type="entry name" value="RRM_dom"/>
</dbReference>
<evidence type="ECO:0000256" key="3">
    <source>
        <dbReference type="ARBA" id="ARBA00023242"/>
    </source>
</evidence>
<dbReference type="Gene3D" id="3.30.70.330">
    <property type="match status" value="1"/>
</dbReference>
<evidence type="ECO:0000313" key="6">
    <source>
        <dbReference type="EMBL" id="KAH3659360.1"/>
    </source>
</evidence>
<dbReference type="PANTHER" id="PTHR13952:SF5">
    <property type="entry name" value="U1 SMALL NUCLEAR RIBONUCLEOPROTEIN 70 KDA"/>
    <property type="match status" value="1"/>
</dbReference>
<dbReference type="SUPFAM" id="SSF54928">
    <property type="entry name" value="RNA-binding domain, RBD"/>
    <property type="match status" value="1"/>
</dbReference>
<dbReference type="GO" id="GO:0005685">
    <property type="term" value="C:U1 snRNP"/>
    <property type="evidence" value="ECO:0007669"/>
    <property type="project" value="EnsemblFungi"/>
</dbReference>
<name>A0A1B7SK31_9ASCO</name>
<accession>A0A1B7SK31</accession>
<dbReference type="InterPro" id="IPR022023">
    <property type="entry name" value="U1snRNP70_N"/>
</dbReference>
<dbReference type="GO" id="GO:0003729">
    <property type="term" value="F:mRNA binding"/>
    <property type="evidence" value="ECO:0007669"/>
    <property type="project" value="EnsemblFungi"/>
</dbReference>
<dbReference type="EMBL" id="JAEUBD010001540">
    <property type="protein sequence ID" value="KAH3659360.1"/>
    <property type="molecule type" value="Genomic_DNA"/>
</dbReference>
<keyword evidence="3" id="KW-0539">Nucleus</keyword>
<dbReference type="GO" id="GO:0000243">
    <property type="term" value="C:commitment complex"/>
    <property type="evidence" value="ECO:0007669"/>
    <property type="project" value="EnsemblFungi"/>
</dbReference>
<dbReference type="InterPro" id="IPR035979">
    <property type="entry name" value="RBD_domain_sf"/>
</dbReference>
<dbReference type="RefSeq" id="XP_018211761.1">
    <property type="nucleotide sequence ID" value="XM_018356161.1"/>
</dbReference>
<evidence type="ECO:0000256" key="5">
    <source>
        <dbReference type="SAM" id="MobiDB-lite"/>
    </source>
</evidence>
<proteinExistence type="predicted"/>
<dbReference type="GO" id="GO:0030619">
    <property type="term" value="F:U1 snRNA binding"/>
    <property type="evidence" value="ECO:0007669"/>
    <property type="project" value="EnsemblFungi"/>
</dbReference>
<reference evidence="6" key="2">
    <citation type="submission" date="2021-01" db="EMBL/GenBank/DDBJ databases">
        <authorList>
            <person name="Schikora-Tamarit M.A."/>
        </authorList>
    </citation>
    <scope>NUCLEOTIDE SEQUENCE</scope>
    <source>
        <strain evidence="6">NCAIM Y.01608</strain>
    </source>
</reference>
<dbReference type="GO" id="GO:0071004">
    <property type="term" value="C:U2-type prespliceosome"/>
    <property type="evidence" value="ECO:0007669"/>
    <property type="project" value="EnsemblFungi"/>
</dbReference>
<keyword evidence="2" id="KW-0694">RNA-binding</keyword>
<dbReference type="Pfam" id="PF12220">
    <property type="entry name" value="U1snRNP70_N"/>
    <property type="match status" value="1"/>
</dbReference>
<dbReference type="GO" id="GO:0000398">
    <property type="term" value="P:mRNA splicing, via spliceosome"/>
    <property type="evidence" value="ECO:0007669"/>
    <property type="project" value="EnsemblFungi"/>
</dbReference>
<dbReference type="PANTHER" id="PTHR13952">
    <property type="entry name" value="U1 SMALL NUCLEAR RIBONUCLEOPROTEIN 70 KD"/>
    <property type="match status" value="1"/>
</dbReference>
<comment type="caution">
    <text evidence="6">The sequence shown here is derived from an EMBL/GenBank/DDBJ whole genome shotgun (WGS) entry which is preliminary data.</text>
</comment>
<dbReference type="OrthoDB" id="4207594at2759"/>
<dbReference type="Proteomes" id="UP000788993">
    <property type="component" value="Unassembled WGS sequence"/>
</dbReference>
<dbReference type="GO" id="GO:0071011">
    <property type="term" value="C:precatalytic spliceosome"/>
    <property type="evidence" value="ECO:0007669"/>
    <property type="project" value="TreeGrafter"/>
</dbReference>
<evidence type="ECO:0000256" key="4">
    <source>
        <dbReference type="ARBA" id="ARBA00023274"/>
    </source>
</evidence>
<sequence>MSDNKYTPLIVDLFTPKVPLQYLPPADVPIEKRRTPKVDGIAQFLSFLQKHVEEYKDYKNEFVSREAKAKLKSKQNEEALQRALLKWNPETDANIAGDPYKTIFVGRLDYTVNEIELREKFAQFGEIDQIRVVRDTNTGKSRGYAFILYKSESDAKLAFQKGNRMVIKNRAVIADIERGRVVKNWKPRRLGGGLGGRQIAPKHKHIEQQEPGPKMLYPPPASYGRGTYGYRGRGGRAPRPYGHRPNRTPYNRPPRY</sequence>
<dbReference type="InterPro" id="IPR051183">
    <property type="entry name" value="U1_U11-U12_snRNP_70-35kDa"/>
</dbReference>
<dbReference type="PROSITE" id="PS50102">
    <property type="entry name" value="RRM"/>
    <property type="match status" value="1"/>
</dbReference>
<feature type="compositionally biased region" description="Basic residues" evidence="5">
    <location>
        <begin position="233"/>
        <end position="246"/>
    </location>
</feature>
<comment type="subcellular location">
    <subcellularLocation>
        <location evidence="1">Nucleus</location>
    </subcellularLocation>
</comment>
<dbReference type="CDD" id="cd21615">
    <property type="entry name" value="RRM_SNP1_like"/>
    <property type="match status" value="1"/>
</dbReference>